<dbReference type="EMBL" id="BMAT01004837">
    <property type="protein sequence ID" value="GFR81531.1"/>
    <property type="molecule type" value="Genomic_DNA"/>
</dbReference>
<evidence type="ECO:0000313" key="2">
    <source>
        <dbReference type="Proteomes" id="UP000762676"/>
    </source>
</evidence>
<dbReference type="InterPro" id="IPR036291">
    <property type="entry name" value="NAD(P)-bd_dom_sf"/>
</dbReference>
<dbReference type="Proteomes" id="UP000762676">
    <property type="component" value="Unassembled WGS sequence"/>
</dbReference>
<dbReference type="SUPFAM" id="SSF51735">
    <property type="entry name" value="NAD(P)-binding Rossmann-fold domains"/>
    <property type="match status" value="1"/>
</dbReference>
<sequence length="43" mass="4714">MKTNVETVLLLSQLAVPHLDASKGNIVNMSSIVSLRPVRIVRL</sequence>
<gene>
    <name evidence="1" type="ORF">ElyMa_002342400</name>
</gene>
<organism evidence="1 2">
    <name type="scientific">Elysia marginata</name>
    <dbReference type="NCBI Taxonomy" id="1093978"/>
    <lineage>
        <taxon>Eukaryota</taxon>
        <taxon>Metazoa</taxon>
        <taxon>Spiralia</taxon>
        <taxon>Lophotrochozoa</taxon>
        <taxon>Mollusca</taxon>
        <taxon>Gastropoda</taxon>
        <taxon>Heterobranchia</taxon>
        <taxon>Euthyneura</taxon>
        <taxon>Panpulmonata</taxon>
        <taxon>Sacoglossa</taxon>
        <taxon>Placobranchoidea</taxon>
        <taxon>Plakobranchidae</taxon>
        <taxon>Elysia</taxon>
    </lineage>
</organism>
<accession>A0AAV4GA68</accession>
<evidence type="ECO:0000313" key="1">
    <source>
        <dbReference type="EMBL" id="GFR81531.1"/>
    </source>
</evidence>
<dbReference type="Gene3D" id="3.40.50.720">
    <property type="entry name" value="NAD(P)-binding Rossmann-like Domain"/>
    <property type="match status" value="1"/>
</dbReference>
<name>A0AAV4GA68_9GAST</name>
<protein>
    <submittedName>
        <fullName evidence="1">3-oxoacyl-[acyl-carrier-protein] reductase</fullName>
    </submittedName>
</protein>
<keyword evidence="2" id="KW-1185">Reference proteome</keyword>
<proteinExistence type="predicted"/>
<comment type="caution">
    <text evidence="1">The sequence shown here is derived from an EMBL/GenBank/DDBJ whole genome shotgun (WGS) entry which is preliminary data.</text>
</comment>
<dbReference type="AlphaFoldDB" id="A0AAV4GA68"/>
<reference evidence="1 2" key="1">
    <citation type="journal article" date="2021" name="Elife">
        <title>Chloroplast acquisition without the gene transfer in kleptoplastic sea slugs, Plakobranchus ocellatus.</title>
        <authorList>
            <person name="Maeda T."/>
            <person name="Takahashi S."/>
            <person name="Yoshida T."/>
            <person name="Shimamura S."/>
            <person name="Takaki Y."/>
            <person name="Nagai Y."/>
            <person name="Toyoda A."/>
            <person name="Suzuki Y."/>
            <person name="Arimoto A."/>
            <person name="Ishii H."/>
            <person name="Satoh N."/>
            <person name="Nishiyama T."/>
            <person name="Hasebe M."/>
            <person name="Maruyama T."/>
            <person name="Minagawa J."/>
            <person name="Obokata J."/>
            <person name="Shigenobu S."/>
        </authorList>
    </citation>
    <scope>NUCLEOTIDE SEQUENCE [LARGE SCALE GENOMIC DNA]</scope>
</reference>